<comment type="caution">
    <text evidence="2">The sequence shown here is derived from an EMBL/GenBank/DDBJ whole genome shotgun (WGS) entry which is preliminary data.</text>
</comment>
<dbReference type="EMBL" id="CALNXJ010000014">
    <property type="protein sequence ID" value="CAH3114317.1"/>
    <property type="molecule type" value="Genomic_DNA"/>
</dbReference>
<dbReference type="Proteomes" id="UP001159428">
    <property type="component" value="Unassembled WGS sequence"/>
</dbReference>
<evidence type="ECO:0000313" key="2">
    <source>
        <dbReference type="EMBL" id="CAH3114317.1"/>
    </source>
</evidence>
<dbReference type="AlphaFoldDB" id="A0AAU9WIN4"/>
<name>A0AAU9WIN4_9CNID</name>
<gene>
    <name evidence="2" type="ORF">PMEA_00005386</name>
</gene>
<proteinExistence type="predicted"/>
<feature type="chain" id="PRO_5043605910" evidence="1">
    <location>
        <begin position="17"/>
        <end position="180"/>
    </location>
</feature>
<accession>A0AAU9WIN4</accession>
<evidence type="ECO:0000256" key="1">
    <source>
        <dbReference type="SAM" id="SignalP"/>
    </source>
</evidence>
<organism evidence="2 3">
    <name type="scientific">Pocillopora meandrina</name>
    <dbReference type="NCBI Taxonomy" id="46732"/>
    <lineage>
        <taxon>Eukaryota</taxon>
        <taxon>Metazoa</taxon>
        <taxon>Cnidaria</taxon>
        <taxon>Anthozoa</taxon>
        <taxon>Hexacorallia</taxon>
        <taxon>Scleractinia</taxon>
        <taxon>Astrocoeniina</taxon>
        <taxon>Pocilloporidae</taxon>
        <taxon>Pocillopora</taxon>
    </lineage>
</organism>
<feature type="signal peptide" evidence="1">
    <location>
        <begin position="1"/>
        <end position="16"/>
    </location>
</feature>
<sequence length="180" mass="21259">LFNFSLLVQALGLANSYYNDRGTYTYIHKMMALLFLPEREILTEFQRLQRQAESPTLAEFAEYVNSTWISNMTWSPADWTVFKQAVRTNNDLEGWHHGINRRAAGKSQLPLYVLIKLLHQEAHLTAIQIRLVSEKKLRRIQRRKYRDLQAKIFDLWEQYDNNKRSTRQLLKACSFLNGPV</sequence>
<feature type="non-terminal residue" evidence="2">
    <location>
        <position position="1"/>
    </location>
</feature>
<reference evidence="2 3" key="1">
    <citation type="submission" date="2022-05" db="EMBL/GenBank/DDBJ databases">
        <authorList>
            <consortium name="Genoscope - CEA"/>
            <person name="William W."/>
        </authorList>
    </citation>
    <scope>NUCLEOTIDE SEQUENCE [LARGE SCALE GENOMIC DNA]</scope>
</reference>
<evidence type="ECO:0000313" key="3">
    <source>
        <dbReference type="Proteomes" id="UP001159428"/>
    </source>
</evidence>
<protein>
    <submittedName>
        <fullName evidence="2">Uncharacterized protein</fullName>
    </submittedName>
</protein>
<keyword evidence="1" id="KW-0732">Signal</keyword>
<keyword evidence="3" id="KW-1185">Reference proteome</keyword>